<organism evidence="3 4">
    <name type="scientific">Sphingomonas vulcanisoli</name>
    <dbReference type="NCBI Taxonomy" id="1658060"/>
    <lineage>
        <taxon>Bacteria</taxon>
        <taxon>Pseudomonadati</taxon>
        <taxon>Pseudomonadota</taxon>
        <taxon>Alphaproteobacteria</taxon>
        <taxon>Sphingomonadales</taxon>
        <taxon>Sphingomonadaceae</taxon>
        <taxon>Sphingomonas</taxon>
    </lineage>
</organism>
<dbReference type="Pfam" id="PF01557">
    <property type="entry name" value="FAA_hydrolase"/>
    <property type="match status" value="1"/>
</dbReference>
<evidence type="ECO:0000313" key="3">
    <source>
        <dbReference type="EMBL" id="NIJ08764.1"/>
    </source>
</evidence>
<accession>A0ABX0TX77</accession>
<dbReference type="EC" id="4.2.1.80" evidence="3"/>
<dbReference type="PANTHER" id="PTHR30143">
    <property type="entry name" value="ACID HYDRATASE"/>
    <property type="match status" value="1"/>
</dbReference>
<evidence type="ECO:0000256" key="1">
    <source>
        <dbReference type="ARBA" id="ARBA00023239"/>
    </source>
</evidence>
<dbReference type="EMBL" id="JAAOZC010000006">
    <property type="protein sequence ID" value="NIJ08764.1"/>
    <property type="molecule type" value="Genomic_DNA"/>
</dbReference>
<reference evidence="3 4" key="1">
    <citation type="submission" date="2020-03" db="EMBL/GenBank/DDBJ databases">
        <title>Genomic Encyclopedia of Type Strains, Phase III (KMG-III): the genomes of soil and plant-associated and newly described type strains.</title>
        <authorList>
            <person name="Whitman W."/>
        </authorList>
    </citation>
    <scope>NUCLEOTIDE SEQUENCE [LARGE SCALE GENOMIC DNA]</scope>
    <source>
        <strain evidence="3 4">CECT 8804</strain>
    </source>
</reference>
<proteinExistence type="predicted"/>
<dbReference type="PANTHER" id="PTHR30143:SF0">
    <property type="entry name" value="2-KETO-4-PENTENOATE HYDRATASE"/>
    <property type="match status" value="1"/>
</dbReference>
<dbReference type="Proteomes" id="UP000727456">
    <property type="component" value="Unassembled WGS sequence"/>
</dbReference>
<comment type="caution">
    <text evidence="3">The sequence shown here is derived from an EMBL/GenBank/DDBJ whole genome shotgun (WGS) entry which is preliminary data.</text>
</comment>
<dbReference type="RefSeq" id="WP_167073740.1">
    <property type="nucleotide sequence ID" value="NZ_JAAOZC010000006.1"/>
</dbReference>
<dbReference type="InterPro" id="IPR011234">
    <property type="entry name" value="Fumarylacetoacetase-like_C"/>
</dbReference>
<evidence type="ECO:0000259" key="2">
    <source>
        <dbReference type="Pfam" id="PF01557"/>
    </source>
</evidence>
<gene>
    <name evidence="3" type="ORF">FHS31_002388</name>
</gene>
<dbReference type="InterPro" id="IPR050772">
    <property type="entry name" value="Hydratase-Decarb/MhpD_sf"/>
</dbReference>
<dbReference type="Gene3D" id="3.90.850.10">
    <property type="entry name" value="Fumarylacetoacetase-like, C-terminal domain"/>
    <property type="match status" value="1"/>
</dbReference>
<keyword evidence="1 3" id="KW-0456">Lyase</keyword>
<sequence length="264" mass="27723">MTRTTHEQLARRLRDAYSRGPVSPLRDGLDPLDADGAYAVQMINNRYWEAQGRRMVGRKAGLTAKAVQAQLGVDQPDFGVLFADMEIADGGRLDPHRVLQPKAEAEIAFVLGADLPDPDTSPEQAAAAVKTVHAAIEIVDSRIADWKITFADTVADNGSSAFFVLAETGRPLDGIDLEGAAMTMRFNNETVSTGVGAAALGNPLNAAAWLARTLAGRGEPLKAGDVLLAGALGPMVALKAGDNVRASIDGIGEVGFAYAEVSEA</sequence>
<protein>
    <submittedName>
        <fullName evidence="3">2-keto-4-pentenoate hydratase</fullName>
        <ecNumber evidence="3">4.2.1.80</ecNumber>
    </submittedName>
</protein>
<name>A0ABX0TX77_9SPHN</name>
<keyword evidence="4" id="KW-1185">Reference proteome</keyword>
<evidence type="ECO:0000313" key="4">
    <source>
        <dbReference type="Proteomes" id="UP000727456"/>
    </source>
</evidence>
<dbReference type="GO" id="GO:0008684">
    <property type="term" value="F:2-oxopent-4-enoate hydratase activity"/>
    <property type="evidence" value="ECO:0007669"/>
    <property type="project" value="UniProtKB-EC"/>
</dbReference>
<dbReference type="SUPFAM" id="SSF56529">
    <property type="entry name" value="FAH"/>
    <property type="match status" value="1"/>
</dbReference>
<dbReference type="InterPro" id="IPR036663">
    <property type="entry name" value="Fumarylacetoacetase_C_sf"/>
</dbReference>
<feature type="domain" description="Fumarylacetoacetase-like C-terminal" evidence="2">
    <location>
        <begin position="78"/>
        <end position="254"/>
    </location>
</feature>